<accession>A0A182WPF0</accession>
<evidence type="ECO:0000313" key="1">
    <source>
        <dbReference type="EnsemblMetazoa" id="AMIN014551-PA"/>
    </source>
</evidence>
<sequence length="26" mass="3096">MSKERKTIRIIGHDFNQIHSGETRLQ</sequence>
<dbReference type="AlphaFoldDB" id="A0A182WPF0"/>
<proteinExistence type="predicted"/>
<keyword evidence="2" id="KW-1185">Reference proteome</keyword>
<evidence type="ECO:0000313" key="2">
    <source>
        <dbReference type="Proteomes" id="UP000075920"/>
    </source>
</evidence>
<protein>
    <submittedName>
        <fullName evidence="1">Uncharacterized protein</fullName>
    </submittedName>
</protein>
<name>A0A182WPF0_9DIPT</name>
<dbReference type="EnsemblMetazoa" id="AMIN014551-RA">
    <property type="protein sequence ID" value="AMIN014551-PA"/>
    <property type="gene ID" value="AMIN014551"/>
</dbReference>
<dbReference type="Proteomes" id="UP000075920">
    <property type="component" value="Unassembled WGS sequence"/>
</dbReference>
<reference evidence="1" key="2">
    <citation type="submission" date="2020-05" db="UniProtKB">
        <authorList>
            <consortium name="EnsemblMetazoa"/>
        </authorList>
    </citation>
    <scope>IDENTIFICATION</scope>
    <source>
        <strain evidence="1">MINIMUS1</strain>
    </source>
</reference>
<reference evidence="2" key="1">
    <citation type="submission" date="2013-03" db="EMBL/GenBank/DDBJ databases">
        <title>The Genome Sequence of Anopheles minimus MINIMUS1.</title>
        <authorList>
            <consortium name="The Broad Institute Genomics Platform"/>
            <person name="Neafsey D.E."/>
            <person name="Walton C."/>
            <person name="Walker B."/>
            <person name="Young S.K."/>
            <person name="Zeng Q."/>
            <person name="Gargeya S."/>
            <person name="Fitzgerald M."/>
            <person name="Haas B."/>
            <person name="Abouelleil A."/>
            <person name="Allen A.W."/>
            <person name="Alvarado L."/>
            <person name="Arachchi H.M."/>
            <person name="Berlin A.M."/>
            <person name="Chapman S.B."/>
            <person name="Gainer-Dewar J."/>
            <person name="Goldberg J."/>
            <person name="Griggs A."/>
            <person name="Gujja S."/>
            <person name="Hansen M."/>
            <person name="Howarth C."/>
            <person name="Imamovic A."/>
            <person name="Ireland A."/>
            <person name="Larimer J."/>
            <person name="McCowan C."/>
            <person name="Murphy C."/>
            <person name="Pearson M."/>
            <person name="Poon T.W."/>
            <person name="Priest M."/>
            <person name="Roberts A."/>
            <person name="Saif S."/>
            <person name="Shea T."/>
            <person name="Sisk P."/>
            <person name="Sykes S."/>
            <person name="Wortman J."/>
            <person name="Nusbaum C."/>
            <person name="Birren B."/>
        </authorList>
    </citation>
    <scope>NUCLEOTIDE SEQUENCE [LARGE SCALE GENOMIC DNA]</scope>
    <source>
        <strain evidence="2">MINIMUS1</strain>
    </source>
</reference>
<organism evidence="1 2">
    <name type="scientific">Anopheles minimus</name>
    <dbReference type="NCBI Taxonomy" id="112268"/>
    <lineage>
        <taxon>Eukaryota</taxon>
        <taxon>Metazoa</taxon>
        <taxon>Ecdysozoa</taxon>
        <taxon>Arthropoda</taxon>
        <taxon>Hexapoda</taxon>
        <taxon>Insecta</taxon>
        <taxon>Pterygota</taxon>
        <taxon>Neoptera</taxon>
        <taxon>Endopterygota</taxon>
        <taxon>Diptera</taxon>
        <taxon>Nematocera</taxon>
        <taxon>Culicoidea</taxon>
        <taxon>Culicidae</taxon>
        <taxon>Anophelinae</taxon>
        <taxon>Anopheles</taxon>
    </lineage>
</organism>
<dbReference type="VEuPathDB" id="VectorBase:AMIN014551"/>